<feature type="region of interest" description="Disordered" evidence="1">
    <location>
        <begin position="123"/>
        <end position="144"/>
    </location>
</feature>
<sequence length="182" mass="19327">MNEWSGHAYRFCGRAGGDSSRDRQAACEPACRVSARRPGTSLDRSGLASGRQFGLVAKSRGARGCADMGLRGCRCDGRPSRNESVLLPDCDVTSTRSESVPPFEKGGLGGICFCPRCRTAKANPPRRENGSDIRQTPGSGPLCQRGRIDVVSGGRCFRRECNASTSDAVATAHQAAANLLHL</sequence>
<reference evidence="2 3" key="1">
    <citation type="journal article" date="2014" name="Genome Announc.">
        <title>Draft Genome Sequence of Lysobacter capsici AZ78, a Bacterium Antagonistic to Plant-Pathogenic Oomycetes.</title>
        <authorList>
            <person name="Puopolo G."/>
            <person name="Sonego P."/>
            <person name="Engelen K."/>
            <person name="Pertot I."/>
        </authorList>
    </citation>
    <scope>NUCLEOTIDE SEQUENCE [LARGE SCALE GENOMIC DNA]</scope>
    <source>
        <strain evidence="2 3">AZ78</strain>
    </source>
</reference>
<dbReference type="Proteomes" id="UP000023435">
    <property type="component" value="Unassembled WGS sequence"/>
</dbReference>
<evidence type="ECO:0000313" key="3">
    <source>
        <dbReference type="Proteomes" id="UP000023435"/>
    </source>
</evidence>
<protein>
    <submittedName>
        <fullName evidence="2">Uncharacterized protein</fullName>
    </submittedName>
</protein>
<proteinExistence type="predicted"/>
<name>A0A108U6Z0_9GAMM</name>
<gene>
    <name evidence="2" type="ORF">AZ78_1243</name>
</gene>
<dbReference type="EMBL" id="JAJA02000001">
    <property type="protein sequence ID" value="KWS03694.1"/>
    <property type="molecule type" value="Genomic_DNA"/>
</dbReference>
<dbReference type="AlphaFoldDB" id="A0A108U6Z0"/>
<accession>A0A108U6Z0</accession>
<organism evidence="2 3">
    <name type="scientific">Lysobacter capsici AZ78</name>
    <dbReference type="NCBI Taxonomy" id="1444315"/>
    <lineage>
        <taxon>Bacteria</taxon>
        <taxon>Pseudomonadati</taxon>
        <taxon>Pseudomonadota</taxon>
        <taxon>Gammaproteobacteria</taxon>
        <taxon>Lysobacterales</taxon>
        <taxon>Lysobacteraceae</taxon>
        <taxon>Lysobacter</taxon>
    </lineage>
</organism>
<evidence type="ECO:0000256" key="1">
    <source>
        <dbReference type="SAM" id="MobiDB-lite"/>
    </source>
</evidence>
<comment type="caution">
    <text evidence="2">The sequence shown here is derived from an EMBL/GenBank/DDBJ whole genome shotgun (WGS) entry which is preliminary data.</text>
</comment>
<keyword evidence="3" id="KW-1185">Reference proteome</keyword>
<evidence type="ECO:0000313" key="2">
    <source>
        <dbReference type="EMBL" id="KWS03694.1"/>
    </source>
</evidence>